<gene>
    <name evidence="8" type="ORF">AZI86_10605</name>
</gene>
<evidence type="ECO:0000256" key="1">
    <source>
        <dbReference type="ARBA" id="ARBA00011073"/>
    </source>
</evidence>
<evidence type="ECO:0000259" key="7">
    <source>
        <dbReference type="Pfam" id="PF00082"/>
    </source>
</evidence>
<dbReference type="InterPro" id="IPR034204">
    <property type="entry name" value="PfSUB1-like_cat_dom"/>
</dbReference>
<feature type="domain" description="Peptidase S8/S53" evidence="7">
    <location>
        <begin position="45"/>
        <end position="295"/>
    </location>
</feature>
<dbReference type="AlphaFoldDB" id="A0A150WLJ2"/>
<dbReference type="PRINTS" id="PR00723">
    <property type="entry name" value="SUBTILISIN"/>
</dbReference>
<sequence length="321" mass="34349">MKFIILGALLCAAQVFANPGMDSMNVNWGQDKIQVASAWNQGIKGAGVLIGLVDSNMNYQHPQLRQSLAVNEAEFNGRPGVDDDRNGYVDDIYGWDFVNFRPPSTYSIHTTHLAGIMVADSSQGRIQGIAPEAKLVQAIFLDQGNSGRIADAVMAIRYVINRGAKIVNMSWGGAPYVQEFYDVIAQHPDVLFVTAAGNDGYDLGRFPSYPASFHLPNMIVVGASNVLDQYPSWSNYGALVDIVAPGVGVYSTGPRNDYVVMDGTNIATPFVSGAAALLWSHKPTATVAEIKAALLAGVDVGNFPVSSQGRLNVAKALANLK</sequence>
<comment type="caution">
    <text evidence="8">The sequence shown here is derived from an EMBL/GenBank/DDBJ whole genome shotgun (WGS) entry which is preliminary data.</text>
</comment>
<evidence type="ECO:0000256" key="6">
    <source>
        <dbReference type="SAM" id="SignalP"/>
    </source>
</evidence>
<comment type="similarity">
    <text evidence="1 5">Belongs to the peptidase S8 family.</text>
</comment>
<feature type="signal peptide" evidence="6">
    <location>
        <begin position="1"/>
        <end position="17"/>
    </location>
</feature>
<proteinExistence type="inferred from homology"/>
<keyword evidence="2" id="KW-0645">Protease</keyword>
<evidence type="ECO:0000256" key="2">
    <source>
        <dbReference type="ARBA" id="ARBA00022670"/>
    </source>
</evidence>
<keyword evidence="6" id="KW-0732">Signal</keyword>
<comment type="caution">
    <text evidence="5">Lacks conserved residue(s) required for the propagation of feature annotation.</text>
</comment>
<dbReference type="RefSeq" id="WP_061835168.1">
    <property type="nucleotide sequence ID" value="NZ_LUKE01000002.1"/>
</dbReference>
<keyword evidence="3" id="KW-0378">Hydrolase</keyword>
<dbReference type="PANTHER" id="PTHR43399:SF4">
    <property type="entry name" value="CELL WALL-ASSOCIATED PROTEASE"/>
    <property type="match status" value="1"/>
</dbReference>
<keyword evidence="9" id="KW-1185">Reference proteome</keyword>
<evidence type="ECO:0000313" key="8">
    <source>
        <dbReference type="EMBL" id="KYG64657.1"/>
    </source>
</evidence>
<dbReference type="Pfam" id="PF00082">
    <property type="entry name" value="Peptidase_S8"/>
    <property type="match status" value="1"/>
</dbReference>
<protein>
    <recommendedName>
        <fullName evidence="7">Peptidase S8/S53 domain-containing protein</fullName>
    </recommendedName>
</protein>
<dbReference type="OrthoDB" id="5289374at2"/>
<name>A0A150WLJ2_BDEBC</name>
<evidence type="ECO:0000256" key="4">
    <source>
        <dbReference type="ARBA" id="ARBA00022825"/>
    </source>
</evidence>
<dbReference type="GO" id="GO:0004252">
    <property type="term" value="F:serine-type endopeptidase activity"/>
    <property type="evidence" value="ECO:0007669"/>
    <property type="project" value="InterPro"/>
</dbReference>
<dbReference type="SUPFAM" id="SSF52743">
    <property type="entry name" value="Subtilisin-like"/>
    <property type="match status" value="1"/>
</dbReference>
<dbReference type="PANTHER" id="PTHR43399">
    <property type="entry name" value="SUBTILISIN-RELATED"/>
    <property type="match status" value="1"/>
</dbReference>
<dbReference type="Gene3D" id="3.40.50.200">
    <property type="entry name" value="Peptidase S8/S53 domain"/>
    <property type="match status" value="1"/>
</dbReference>
<dbReference type="CDD" id="cd07473">
    <property type="entry name" value="Peptidases_S8_Subtilisin_like"/>
    <property type="match status" value="1"/>
</dbReference>
<reference evidence="8 9" key="1">
    <citation type="submission" date="2016-03" db="EMBL/GenBank/DDBJ databases">
        <authorList>
            <person name="Ploux O."/>
        </authorList>
    </citation>
    <scope>NUCLEOTIDE SEQUENCE [LARGE SCALE GENOMIC DNA]</scope>
    <source>
        <strain evidence="8 9">R0</strain>
    </source>
</reference>
<dbReference type="InterPro" id="IPR036852">
    <property type="entry name" value="Peptidase_S8/S53_dom_sf"/>
</dbReference>
<evidence type="ECO:0000256" key="5">
    <source>
        <dbReference type="PROSITE-ProRule" id="PRU01240"/>
    </source>
</evidence>
<dbReference type="EMBL" id="LUKE01000002">
    <property type="protein sequence ID" value="KYG64657.1"/>
    <property type="molecule type" value="Genomic_DNA"/>
</dbReference>
<evidence type="ECO:0000256" key="3">
    <source>
        <dbReference type="ARBA" id="ARBA00022801"/>
    </source>
</evidence>
<dbReference type="Proteomes" id="UP000075320">
    <property type="component" value="Unassembled WGS sequence"/>
</dbReference>
<accession>A0A150WLJ2</accession>
<dbReference type="InterPro" id="IPR000209">
    <property type="entry name" value="Peptidase_S8/S53_dom"/>
</dbReference>
<feature type="chain" id="PRO_5007573175" description="Peptidase S8/S53 domain-containing protein" evidence="6">
    <location>
        <begin position="18"/>
        <end position="321"/>
    </location>
</feature>
<organism evidence="8 9">
    <name type="scientific">Bdellovibrio bacteriovorus</name>
    <dbReference type="NCBI Taxonomy" id="959"/>
    <lineage>
        <taxon>Bacteria</taxon>
        <taxon>Pseudomonadati</taxon>
        <taxon>Bdellovibrionota</taxon>
        <taxon>Bdellovibrionia</taxon>
        <taxon>Bdellovibrionales</taxon>
        <taxon>Pseudobdellovibrionaceae</taxon>
        <taxon>Bdellovibrio</taxon>
    </lineage>
</organism>
<dbReference type="InterPro" id="IPR051048">
    <property type="entry name" value="Peptidase_S8/S53_subtilisin"/>
</dbReference>
<dbReference type="PROSITE" id="PS51892">
    <property type="entry name" value="SUBTILASE"/>
    <property type="match status" value="1"/>
</dbReference>
<evidence type="ECO:0000313" key="9">
    <source>
        <dbReference type="Proteomes" id="UP000075320"/>
    </source>
</evidence>
<keyword evidence="4" id="KW-0720">Serine protease</keyword>
<dbReference type="GO" id="GO:0006508">
    <property type="term" value="P:proteolysis"/>
    <property type="evidence" value="ECO:0007669"/>
    <property type="project" value="UniProtKB-KW"/>
</dbReference>
<dbReference type="InterPro" id="IPR015500">
    <property type="entry name" value="Peptidase_S8_subtilisin-rel"/>
</dbReference>